<dbReference type="Gene3D" id="1.10.10.10">
    <property type="entry name" value="Winged helix-like DNA-binding domain superfamily/Winged helix DNA-binding domain"/>
    <property type="match status" value="1"/>
</dbReference>
<feature type="domain" description="HTH marR-type" evidence="4">
    <location>
        <begin position="22"/>
        <end position="140"/>
    </location>
</feature>
<evidence type="ECO:0000256" key="2">
    <source>
        <dbReference type="ARBA" id="ARBA00023125"/>
    </source>
</evidence>
<dbReference type="Proteomes" id="UP001596223">
    <property type="component" value="Unassembled WGS sequence"/>
</dbReference>
<name>A0ABW1JQV6_9NOCA</name>
<accession>A0ABW1JQV6</accession>
<dbReference type="CDD" id="cd00090">
    <property type="entry name" value="HTH_ARSR"/>
    <property type="match status" value="1"/>
</dbReference>
<dbReference type="PROSITE" id="PS50995">
    <property type="entry name" value="HTH_MARR_2"/>
    <property type="match status" value="1"/>
</dbReference>
<reference evidence="6" key="1">
    <citation type="journal article" date="2019" name="Int. J. Syst. Evol. Microbiol.">
        <title>The Global Catalogue of Microorganisms (GCM) 10K type strain sequencing project: providing services to taxonomists for standard genome sequencing and annotation.</title>
        <authorList>
            <consortium name="The Broad Institute Genomics Platform"/>
            <consortium name="The Broad Institute Genome Sequencing Center for Infectious Disease"/>
            <person name="Wu L."/>
            <person name="Ma J."/>
        </authorList>
    </citation>
    <scope>NUCLEOTIDE SEQUENCE [LARGE SCALE GENOMIC DNA]</scope>
    <source>
        <strain evidence="6">CCUG 36956</strain>
    </source>
</reference>
<dbReference type="PROSITE" id="PS01117">
    <property type="entry name" value="HTH_MARR_1"/>
    <property type="match status" value="1"/>
</dbReference>
<sequence length="140" mass="15823">MSNPSLTPTWGPDAPSKLVDEWRELLSRHAAVSCALEKALQKDHEIGLSEFETLDRLVDADCQKYRMTELAQDMHLSQSALSRAVARLERDGLVERSMCDLDRRAIFVRLTEKGRAVYDRALPTHRSVLTEAWDSPTACP</sequence>
<dbReference type="InterPro" id="IPR039422">
    <property type="entry name" value="MarR/SlyA-like"/>
</dbReference>
<dbReference type="InterPro" id="IPR000835">
    <property type="entry name" value="HTH_MarR-typ"/>
</dbReference>
<dbReference type="InterPro" id="IPR036390">
    <property type="entry name" value="WH_DNA-bd_sf"/>
</dbReference>
<dbReference type="InterPro" id="IPR011991">
    <property type="entry name" value="ArsR-like_HTH"/>
</dbReference>
<dbReference type="InterPro" id="IPR023187">
    <property type="entry name" value="Tscrpt_reg_MarR-type_CS"/>
</dbReference>
<dbReference type="SMART" id="SM00347">
    <property type="entry name" value="HTH_MARR"/>
    <property type="match status" value="1"/>
</dbReference>
<dbReference type="PANTHER" id="PTHR33164">
    <property type="entry name" value="TRANSCRIPTIONAL REGULATOR, MARR FAMILY"/>
    <property type="match status" value="1"/>
</dbReference>
<protein>
    <submittedName>
        <fullName evidence="5">MarR family winged helix-turn-helix transcriptional regulator</fullName>
    </submittedName>
</protein>
<keyword evidence="3" id="KW-0804">Transcription</keyword>
<dbReference type="InterPro" id="IPR036388">
    <property type="entry name" value="WH-like_DNA-bd_sf"/>
</dbReference>
<evidence type="ECO:0000313" key="6">
    <source>
        <dbReference type="Proteomes" id="UP001596223"/>
    </source>
</evidence>
<keyword evidence="6" id="KW-1185">Reference proteome</keyword>
<dbReference type="RefSeq" id="WP_378604204.1">
    <property type="nucleotide sequence ID" value="NZ_JBHSQN010000007.1"/>
</dbReference>
<dbReference type="PANTHER" id="PTHR33164:SF99">
    <property type="entry name" value="MARR FAMILY REGULATORY PROTEIN"/>
    <property type="match status" value="1"/>
</dbReference>
<evidence type="ECO:0000259" key="4">
    <source>
        <dbReference type="PROSITE" id="PS50995"/>
    </source>
</evidence>
<organism evidence="5 6">
    <name type="scientific">Nocardia lasii</name>
    <dbReference type="NCBI Taxonomy" id="1616107"/>
    <lineage>
        <taxon>Bacteria</taxon>
        <taxon>Bacillati</taxon>
        <taxon>Actinomycetota</taxon>
        <taxon>Actinomycetes</taxon>
        <taxon>Mycobacteriales</taxon>
        <taxon>Nocardiaceae</taxon>
        <taxon>Nocardia</taxon>
    </lineage>
</organism>
<keyword evidence="1" id="KW-0805">Transcription regulation</keyword>
<gene>
    <name evidence="5" type="ORF">ACFP3H_12225</name>
</gene>
<comment type="caution">
    <text evidence="5">The sequence shown here is derived from an EMBL/GenBank/DDBJ whole genome shotgun (WGS) entry which is preliminary data.</text>
</comment>
<proteinExistence type="predicted"/>
<dbReference type="SUPFAM" id="SSF46785">
    <property type="entry name" value="Winged helix' DNA-binding domain"/>
    <property type="match status" value="1"/>
</dbReference>
<dbReference type="PRINTS" id="PR00598">
    <property type="entry name" value="HTHMARR"/>
</dbReference>
<evidence type="ECO:0000313" key="5">
    <source>
        <dbReference type="EMBL" id="MFC6011819.1"/>
    </source>
</evidence>
<evidence type="ECO:0000256" key="3">
    <source>
        <dbReference type="ARBA" id="ARBA00023163"/>
    </source>
</evidence>
<evidence type="ECO:0000256" key="1">
    <source>
        <dbReference type="ARBA" id="ARBA00023015"/>
    </source>
</evidence>
<keyword evidence="2" id="KW-0238">DNA-binding</keyword>
<dbReference type="EMBL" id="JBHSQN010000007">
    <property type="protein sequence ID" value="MFC6011819.1"/>
    <property type="molecule type" value="Genomic_DNA"/>
</dbReference>
<dbReference type="Pfam" id="PF01047">
    <property type="entry name" value="MarR"/>
    <property type="match status" value="1"/>
</dbReference>